<evidence type="ECO:0000259" key="16">
    <source>
        <dbReference type="PROSITE" id="PS01225"/>
    </source>
</evidence>
<comment type="function">
    <text evidence="14">Major connective tissue mitoattractant secreted by vascular endothelial cells. Promotes proliferation and differentiation of chondrocytes. Is involved in the stimulation of osteoblast differentiation and has a critical role in osteogenesis. Mediates heparin- and divalent cation-dependent cell adhesion in many cell types including fibroblasts, myofibroblasts, endothelial and epithelial cells. Enhances fibroblast growth factor-induced DNA synthesis.</text>
</comment>
<dbReference type="SUPFAM" id="SSF57603">
    <property type="entry name" value="FnI-like domain"/>
    <property type="match status" value="1"/>
</dbReference>
<dbReference type="InterPro" id="IPR000884">
    <property type="entry name" value="TSP1_rpt"/>
</dbReference>
<dbReference type="SUPFAM" id="SSF57184">
    <property type="entry name" value="Growth factor receptor domain"/>
    <property type="match status" value="1"/>
</dbReference>
<evidence type="ECO:0000256" key="15">
    <source>
        <dbReference type="PROSITE-ProRule" id="PRU00039"/>
    </source>
</evidence>
<evidence type="ECO:0000256" key="14">
    <source>
        <dbReference type="ARBA" id="ARBA00093340"/>
    </source>
</evidence>
<evidence type="ECO:0000256" key="4">
    <source>
        <dbReference type="ARBA" id="ARBA00022530"/>
    </source>
</evidence>
<keyword evidence="8" id="KW-0130">Cell adhesion</keyword>
<dbReference type="GO" id="GO:0007155">
    <property type="term" value="P:cell adhesion"/>
    <property type="evidence" value="ECO:0007669"/>
    <property type="project" value="UniProtKB-KW"/>
</dbReference>
<feature type="domain" description="CTCK" evidence="16">
    <location>
        <begin position="357"/>
        <end position="431"/>
    </location>
</feature>
<dbReference type="KEGG" id="pgut:117666271"/>
<keyword evidence="9" id="KW-1015">Disulfide bond</keyword>
<keyword evidence="3" id="KW-0964">Secreted</keyword>
<dbReference type="PROSITE" id="PS51323">
    <property type="entry name" value="IGFBP_N_2"/>
    <property type="match status" value="1"/>
</dbReference>
<comment type="subunit">
    <text evidence="13">Monomer. Interacts with TSKU.</text>
</comment>
<feature type="domain" description="VWFC" evidence="17">
    <location>
        <begin position="200"/>
        <end position="266"/>
    </location>
</feature>
<evidence type="ECO:0000256" key="10">
    <source>
        <dbReference type="ARBA" id="ARBA00039943"/>
    </source>
</evidence>
<evidence type="ECO:0000313" key="19">
    <source>
        <dbReference type="Proteomes" id="UP001652622"/>
    </source>
</evidence>
<dbReference type="GeneID" id="117666271"/>
<dbReference type="Proteomes" id="UP001652622">
    <property type="component" value="Unplaced"/>
</dbReference>
<dbReference type="GO" id="GO:0005178">
    <property type="term" value="F:integrin binding"/>
    <property type="evidence" value="ECO:0007669"/>
    <property type="project" value="TreeGrafter"/>
</dbReference>
<dbReference type="InterPro" id="IPR000867">
    <property type="entry name" value="IGFBP-like"/>
</dbReference>
<evidence type="ECO:0000256" key="9">
    <source>
        <dbReference type="ARBA" id="ARBA00023157"/>
    </source>
</evidence>
<keyword evidence="19" id="KW-1185">Reference proteome</keyword>
<dbReference type="PROSITE" id="PS00222">
    <property type="entry name" value="IGFBP_N_1"/>
    <property type="match status" value="1"/>
</dbReference>
<dbReference type="InParanoid" id="A0A6P9C4J0"/>
<dbReference type="PROSITE" id="PS01225">
    <property type="entry name" value="CTCK_2"/>
    <property type="match status" value="1"/>
</dbReference>
<dbReference type="PROSITE" id="PS01208">
    <property type="entry name" value="VWFC_1"/>
    <property type="match status" value="1"/>
</dbReference>
<dbReference type="InterPro" id="IPR017891">
    <property type="entry name" value="Insulin_GF-bd_Cys-rich_CS"/>
</dbReference>
<comment type="caution">
    <text evidence="15">Lacks conserved residue(s) required for the propagation of feature annotation.</text>
</comment>
<dbReference type="Pfam" id="PF00007">
    <property type="entry name" value="Cys_knot"/>
    <property type="match status" value="1"/>
</dbReference>
<keyword evidence="7" id="KW-0732">Signal</keyword>
<keyword evidence="6" id="KW-0358">Heparin-binding</keyword>
<dbReference type="GO" id="GO:0008201">
    <property type="term" value="F:heparin binding"/>
    <property type="evidence" value="ECO:0007669"/>
    <property type="project" value="UniProtKB-KW"/>
</dbReference>
<dbReference type="InterPro" id="IPR050941">
    <property type="entry name" value="CCN"/>
</dbReference>
<evidence type="ECO:0000256" key="5">
    <source>
        <dbReference type="ARBA" id="ARBA00022634"/>
    </source>
</evidence>
<feature type="domain" description="IGFBP N-terminal" evidence="18">
    <location>
        <begin position="125"/>
        <end position="197"/>
    </location>
</feature>
<keyword evidence="5" id="KW-0237">DNA synthesis</keyword>
<dbReference type="InterPro" id="IPR006207">
    <property type="entry name" value="Cys_knot_C"/>
</dbReference>
<dbReference type="Gene3D" id="2.20.100.10">
    <property type="entry name" value="Thrombospondin type-1 (TSP1) repeat"/>
    <property type="match status" value="1"/>
</dbReference>
<evidence type="ECO:0000256" key="8">
    <source>
        <dbReference type="ARBA" id="ARBA00022889"/>
    </source>
</evidence>
<dbReference type="InterPro" id="IPR006208">
    <property type="entry name" value="Glyco_hormone_CN"/>
</dbReference>
<evidence type="ECO:0000259" key="17">
    <source>
        <dbReference type="PROSITE" id="PS50184"/>
    </source>
</evidence>
<dbReference type="GO" id="GO:0031012">
    <property type="term" value="C:extracellular matrix"/>
    <property type="evidence" value="ECO:0007669"/>
    <property type="project" value="TreeGrafter"/>
</dbReference>
<sequence>MRGMSLFVWDSIQPIGESRTPQEYKSSAAACWRLRPIIALLLKSREKRERKRHFPHPNRADRRKICPRRLATFKTKKGISLGQGSQSSQQLLPISLCRKVARKRRMEARTFAWVFLAALLSWEAAGQECSAKCQCSSLPPECPPGVSLVLDGCGCCRVCAKQLGDLCTERDPCDPHKGLFCDFGSPDNRKIGVCTAKDGAPCIFGGMVYRSGESFQSSCKYQCTCLDGAVGCVPLCSMDVRLPSPDCPYPRRVKLPGKCCEEWVCDEPKDKDRTAVGPALAAYRLEDTYGPDPSLMRANCLVQTTEWSACSKTCGMGISTRVTNDNAHCRLEKQSRLCMVRPCKADLEESIKKGKKCIRTPKISKPIQFELSGCTSVKTYRAKFCGVCTDGRCCTPHRTATLPVEFKCPDGEVIKKSMMFIKTCACHYNCPGDNDIFESVYYRKMYGDMA</sequence>
<comment type="subcellular location">
    <subcellularLocation>
        <location evidence="1">Secreted</location>
        <location evidence="1">Extracellular space</location>
        <location evidence="1">Extracellular matrix</location>
    </subcellularLocation>
</comment>
<dbReference type="SMART" id="SM00121">
    <property type="entry name" value="IB"/>
    <property type="match status" value="1"/>
</dbReference>
<dbReference type="GO" id="GO:0071897">
    <property type="term" value="P:DNA biosynthetic process"/>
    <property type="evidence" value="ECO:0007669"/>
    <property type="project" value="UniProtKB-KW"/>
</dbReference>
<dbReference type="PROSITE" id="PS50092">
    <property type="entry name" value="TSP1"/>
    <property type="match status" value="1"/>
</dbReference>
<dbReference type="GO" id="GO:0045597">
    <property type="term" value="P:positive regulation of cell differentiation"/>
    <property type="evidence" value="ECO:0007669"/>
    <property type="project" value="TreeGrafter"/>
</dbReference>
<keyword evidence="4" id="KW-0272">Extracellular matrix</keyword>
<evidence type="ECO:0000256" key="3">
    <source>
        <dbReference type="ARBA" id="ARBA00022525"/>
    </source>
</evidence>
<dbReference type="RefSeq" id="XP_034274715.1">
    <property type="nucleotide sequence ID" value="XM_034418824.1"/>
</dbReference>
<proteinExistence type="inferred from homology"/>
<organism evidence="19 20">
    <name type="scientific">Pantherophis guttatus</name>
    <name type="common">Corn snake</name>
    <name type="synonym">Elaphe guttata</name>
    <dbReference type="NCBI Taxonomy" id="94885"/>
    <lineage>
        <taxon>Eukaryota</taxon>
        <taxon>Metazoa</taxon>
        <taxon>Chordata</taxon>
        <taxon>Craniata</taxon>
        <taxon>Vertebrata</taxon>
        <taxon>Euteleostomi</taxon>
        <taxon>Lepidosauria</taxon>
        <taxon>Squamata</taxon>
        <taxon>Bifurcata</taxon>
        <taxon>Unidentata</taxon>
        <taxon>Episquamata</taxon>
        <taxon>Toxicofera</taxon>
        <taxon>Serpentes</taxon>
        <taxon>Colubroidea</taxon>
        <taxon>Colubridae</taxon>
        <taxon>Colubrinae</taxon>
        <taxon>Pantherophis</taxon>
    </lineage>
</organism>
<evidence type="ECO:0000259" key="18">
    <source>
        <dbReference type="PROSITE" id="PS51323"/>
    </source>
</evidence>
<evidence type="ECO:0000256" key="11">
    <source>
        <dbReference type="ARBA" id="ARBA00041320"/>
    </source>
</evidence>
<dbReference type="SUPFAM" id="SSF82895">
    <property type="entry name" value="TSP-1 type 1 repeat"/>
    <property type="match status" value="1"/>
</dbReference>
<dbReference type="InterPro" id="IPR036383">
    <property type="entry name" value="TSP1_rpt_sf"/>
</dbReference>
<evidence type="ECO:0000256" key="6">
    <source>
        <dbReference type="ARBA" id="ARBA00022674"/>
    </source>
</evidence>
<dbReference type="InterPro" id="IPR001007">
    <property type="entry name" value="VWF_dom"/>
</dbReference>
<dbReference type="OMA" id="ERDPCDH"/>
<dbReference type="OrthoDB" id="365605at2759"/>
<protein>
    <recommendedName>
        <fullName evidence="10">CCN family member 2</fullName>
    </recommendedName>
    <alternativeName>
        <fullName evidence="12">Cellular communication network factor 2</fullName>
    </alternativeName>
    <alternativeName>
        <fullName evidence="11">Connective tissue growth factor</fullName>
    </alternativeName>
</protein>
<dbReference type="InterPro" id="IPR043973">
    <property type="entry name" value="TSP1_CCN"/>
</dbReference>
<dbReference type="PANTHER" id="PTHR11348:SF7">
    <property type="entry name" value="CCN FAMILY MEMBER 2"/>
    <property type="match status" value="1"/>
</dbReference>
<evidence type="ECO:0000256" key="2">
    <source>
        <dbReference type="ARBA" id="ARBA00008125"/>
    </source>
</evidence>
<dbReference type="GO" id="GO:0005615">
    <property type="term" value="C:extracellular space"/>
    <property type="evidence" value="ECO:0007669"/>
    <property type="project" value="TreeGrafter"/>
</dbReference>
<dbReference type="InterPro" id="IPR009030">
    <property type="entry name" value="Growth_fac_rcpt_cys_sf"/>
</dbReference>
<comment type="similarity">
    <text evidence="2">Belongs to the CCN family.</text>
</comment>
<dbReference type="CTD" id="1490"/>
<dbReference type="Pfam" id="PF00219">
    <property type="entry name" value="IGFBP"/>
    <property type="match status" value="1"/>
</dbReference>
<dbReference type="AlphaFoldDB" id="A0A6P9C4J0"/>
<dbReference type="SMART" id="SM00041">
    <property type="entry name" value="CT"/>
    <property type="match status" value="1"/>
</dbReference>
<name>A0A6P9C4J0_PANGU</name>
<evidence type="ECO:0000256" key="1">
    <source>
        <dbReference type="ARBA" id="ARBA00004498"/>
    </source>
</evidence>
<reference evidence="20" key="1">
    <citation type="submission" date="2025-08" db="UniProtKB">
        <authorList>
            <consortium name="RefSeq"/>
        </authorList>
    </citation>
    <scope>IDENTIFICATION</scope>
    <source>
        <tissue evidence="20">Blood</tissue>
    </source>
</reference>
<dbReference type="Pfam" id="PF00093">
    <property type="entry name" value="VWC"/>
    <property type="match status" value="1"/>
</dbReference>
<dbReference type="PROSITE" id="PS01185">
    <property type="entry name" value="CTCK_1"/>
    <property type="match status" value="1"/>
</dbReference>
<accession>A0A6P9C4J0</accession>
<evidence type="ECO:0000313" key="20">
    <source>
        <dbReference type="RefSeq" id="XP_034274715.1"/>
    </source>
</evidence>
<dbReference type="Pfam" id="PF19035">
    <property type="entry name" value="TSP1_CCN"/>
    <property type="match status" value="1"/>
</dbReference>
<evidence type="ECO:0000256" key="12">
    <source>
        <dbReference type="ARBA" id="ARBA00042353"/>
    </source>
</evidence>
<dbReference type="PROSITE" id="PS50184">
    <property type="entry name" value="VWFC_2"/>
    <property type="match status" value="1"/>
</dbReference>
<dbReference type="PANTHER" id="PTHR11348">
    <property type="entry name" value="CONNECTIVE TISSUE GROWTH FACTOR-RELATED"/>
    <property type="match status" value="1"/>
</dbReference>
<dbReference type="SMART" id="SM00209">
    <property type="entry name" value="TSP1"/>
    <property type="match status" value="1"/>
</dbReference>
<gene>
    <name evidence="20" type="primary">CCN2</name>
</gene>
<dbReference type="SMART" id="SM00214">
    <property type="entry name" value="VWC"/>
    <property type="match status" value="1"/>
</dbReference>
<evidence type="ECO:0000256" key="7">
    <source>
        <dbReference type="ARBA" id="ARBA00022729"/>
    </source>
</evidence>
<dbReference type="FunFam" id="2.20.100.10:FF:000036">
    <property type="entry name" value="Connective tissue growth factor (Predicted)"/>
    <property type="match status" value="1"/>
</dbReference>
<dbReference type="GO" id="GO:0007165">
    <property type="term" value="P:signal transduction"/>
    <property type="evidence" value="ECO:0007669"/>
    <property type="project" value="InterPro"/>
</dbReference>
<evidence type="ECO:0000256" key="13">
    <source>
        <dbReference type="ARBA" id="ARBA00046496"/>
    </source>
</evidence>